<evidence type="ECO:0000313" key="2">
    <source>
        <dbReference type="EMBL" id="MFE4104662.1"/>
    </source>
</evidence>
<dbReference type="Pfam" id="PF00535">
    <property type="entry name" value="Glycos_transf_2"/>
    <property type="match status" value="1"/>
</dbReference>
<comment type="caution">
    <text evidence="2">The sequence shown here is derived from an EMBL/GenBank/DDBJ whole genome shotgun (WGS) entry which is preliminary data.</text>
</comment>
<keyword evidence="3" id="KW-1185">Reference proteome</keyword>
<reference evidence="2 3" key="1">
    <citation type="submission" date="2024-10" db="EMBL/GenBank/DDBJ databases">
        <authorList>
            <person name="Ratan Roy A."/>
            <person name="Morales Sandoval P.H."/>
            <person name="De Los Santos Villalobos S."/>
            <person name="Chakraborty S."/>
            <person name="Mukherjee J."/>
        </authorList>
    </citation>
    <scope>NUCLEOTIDE SEQUENCE [LARGE SCALE GENOMIC DNA]</scope>
    <source>
        <strain evidence="2 3">S1</strain>
    </source>
</reference>
<protein>
    <submittedName>
        <fullName evidence="2">Glycosyltransferase family 2 protein</fullName>
    </submittedName>
</protein>
<dbReference type="InterPro" id="IPR050834">
    <property type="entry name" value="Glycosyltransf_2"/>
</dbReference>
<dbReference type="PANTHER" id="PTHR43685">
    <property type="entry name" value="GLYCOSYLTRANSFERASE"/>
    <property type="match status" value="1"/>
</dbReference>
<feature type="domain" description="Glycosyltransferase 2-like" evidence="1">
    <location>
        <begin position="7"/>
        <end position="108"/>
    </location>
</feature>
<evidence type="ECO:0000313" key="3">
    <source>
        <dbReference type="Proteomes" id="UP001600165"/>
    </source>
</evidence>
<dbReference type="CDD" id="cd00761">
    <property type="entry name" value="Glyco_tranf_GTA_type"/>
    <property type="match status" value="1"/>
</dbReference>
<accession>A0ABW6IA42</accession>
<dbReference type="Proteomes" id="UP001600165">
    <property type="component" value="Unassembled WGS sequence"/>
</dbReference>
<dbReference type="EMBL" id="JBHZOL010000001">
    <property type="protein sequence ID" value="MFE4104662.1"/>
    <property type="molecule type" value="Genomic_DNA"/>
</dbReference>
<dbReference type="InterPro" id="IPR029044">
    <property type="entry name" value="Nucleotide-diphossugar_trans"/>
</dbReference>
<evidence type="ECO:0000259" key="1">
    <source>
        <dbReference type="Pfam" id="PF00535"/>
    </source>
</evidence>
<dbReference type="InterPro" id="IPR001173">
    <property type="entry name" value="Glyco_trans_2-like"/>
</dbReference>
<sequence length="293" mass="33052">MNQPLLSIIIPTHNRPHLLEKAVKSALQQTLKNIEVIVVDDASDPPAQLADHPQLSVIRLSTSHGGAGARNVGTQAAQGRWITYLDDDDQLLPHMAETSLKALAATDLPPPVAVISGIEVVDETGQHQEERLPPPVRFKGCYFSLEDLEPGCSYNTKQTLVVERDVIEKIGGWDENFRSRVHSELFLRLNLACSIVGIPEVTYCLLRAQHEPRISKNRLLRQESFQRLIQKHRSMFWAKRSMYASFVYEHAKISYYLGQKGAALFSLIHAFYINPKTTLSRLLLLFKDFVQSS</sequence>
<dbReference type="SUPFAM" id="SSF53448">
    <property type="entry name" value="Nucleotide-diphospho-sugar transferases"/>
    <property type="match status" value="1"/>
</dbReference>
<name>A0ABW6IA42_9CYAN</name>
<dbReference type="RefSeq" id="WP_377960185.1">
    <property type="nucleotide sequence ID" value="NZ_JBHZOL010000001.1"/>
</dbReference>
<dbReference type="PANTHER" id="PTHR43685:SF2">
    <property type="entry name" value="GLYCOSYLTRANSFERASE 2-LIKE DOMAIN-CONTAINING PROTEIN"/>
    <property type="match status" value="1"/>
</dbReference>
<organism evidence="2 3">
    <name type="scientific">Almyronema epifaneia S1</name>
    <dbReference type="NCBI Taxonomy" id="2991925"/>
    <lineage>
        <taxon>Bacteria</taxon>
        <taxon>Bacillati</taxon>
        <taxon>Cyanobacteriota</taxon>
        <taxon>Cyanophyceae</taxon>
        <taxon>Nodosilineales</taxon>
        <taxon>Nodosilineaceae</taxon>
        <taxon>Almyronema</taxon>
        <taxon>Almyronema epifaneia</taxon>
    </lineage>
</organism>
<dbReference type="Gene3D" id="3.90.550.10">
    <property type="entry name" value="Spore Coat Polysaccharide Biosynthesis Protein SpsA, Chain A"/>
    <property type="match status" value="1"/>
</dbReference>
<proteinExistence type="predicted"/>
<gene>
    <name evidence="2" type="ORF">ACFVKH_00135</name>
</gene>